<dbReference type="NCBIfam" id="TIGR02913">
    <property type="entry name" value="HAF_rpt"/>
    <property type="match status" value="1"/>
</dbReference>
<protein>
    <submittedName>
        <fullName evidence="2">Uncharacterized protein</fullName>
    </submittedName>
</protein>
<dbReference type="InterPro" id="IPR014262">
    <property type="entry name" value="HAF_rpt"/>
</dbReference>
<feature type="signal peptide" evidence="1">
    <location>
        <begin position="1"/>
        <end position="34"/>
    </location>
</feature>
<proteinExistence type="predicted"/>
<organism evidence="2 3">
    <name type="scientific">Sulfurifustis variabilis</name>
    <dbReference type="NCBI Taxonomy" id="1675686"/>
    <lineage>
        <taxon>Bacteria</taxon>
        <taxon>Pseudomonadati</taxon>
        <taxon>Pseudomonadota</taxon>
        <taxon>Gammaproteobacteria</taxon>
        <taxon>Acidiferrobacterales</taxon>
        <taxon>Acidiferrobacteraceae</taxon>
        <taxon>Sulfurifustis</taxon>
    </lineage>
</organism>
<accession>A0A1B4V4C0</accession>
<gene>
    <name evidence="2" type="ORF">SVA_1812</name>
</gene>
<dbReference type="KEGG" id="sva:SVA_1812"/>
<feature type="chain" id="PRO_5008571148" evidence="1">
    <location>
        <begin position="35"/>
        <end position="313"/>
    </location>
</feature>
<dbReference type="EMBL" id="AP014936">
    <property type="protein sequence ID" value="BAU48366.1"/>
    <property type="molecule type" value="Genomic_DNA"/>
</dbReference>
<evidence type="ECO:0000256" key="1">
    <source>
        <dbReference type="SAM" id="SignalP"/>
    </source>
</evidence>
<sequence>MTRWTAFRPPLARALVALLGVTFLHVALSGAAMAQAYTYQPFDYPGAVSTSPFAINNAGHIAGTYALQRGGGNAFLYDGANFVSIDIQDAVYSSAEGINDAGTVVGWYRDKAGDTHGFTYENGVATRYDVSIPGAVRTVLTDISSGGTLAGWFDPGSGDPIGFVDKGGTVTQIGQSYTGVNGINNAGRVVGVHRPGTATNRGFLYHNGSFRRLPPARVESQAWDINNAGHVVGDYRPSGRLGFLYDGRRVISFDFPGDGDEGTALYGINDRGVVVGSYFTTAPPGFGTSRGFIAFPARAGHRSGRHPRRMTNP</sequence>
<evidence type="ECO:0000313" key="2">
    <source>
        <dbReference type="EMBL" id="BAU48366.1"/>
    </source>
</evidence>
<keyword evidence="3" id="KW-1185">Reference proteome</keyword>
<dbReference type="AlphaFoldDB" id="A0A1B4V4C0"/>
<reference evidence="2 3" key="1">
    <citation type="submission" date="2015-08" db="EMBL/GenBank/DDBJ databases">
        <title>Complete genome sequence of Sulfurifustis variabilis.</title>
        <authorList>
            <person name="Miura A."/>
            <person name="Kojima H."/>
            <person name="Fukui M."/>
        </authorList>
    </citation>
    <scope>NUCLEOTIDE SEQUENCE [LARGE SCALE GENOMIC DNA]</scope>
    <source>
        <strain evidence="3">skN76</strain>
    </source>
</reference>
<dbReference type="RefSeq" id="WP_169924031.1">
    <property type="nucleotide sequence ID" value="NZ_AP014936.1"/>
</dbReference>
<name>A0A1B4V4C0_9GAMM</name>
<keyword evidence="1" id="KW-0732">Signal</keyword>
<evidence type="ECO:0000313" key="3">
    <source>
        <dbReference type="Proteomes" id="UP000218899"/>
    </source>
</evidence>
<dbReference type="Proteomes" id="UP000218899">
    <property type="component" value="Chromosome"/>
</dbReference>